<feature type="non-terminal residue" evidence="12">
    <location>
        <position position="299"/>
    </location>
</feature>
<evidence type="ECO:0000256" key="7">
    <source>
        <dbReference type="ARBA" id="ARBA00022967"/>
    </source>
</evidence>
<dbReference type="GO" id="GO:0016887">
    <property type="term" value="F:ATP hydrolysis activity"/>
    <property type="evidence" value="ECO:0007669"/>
    <property type="project" value="InterPro"/>
</dbReference>
<evidence type="ECO:0000256" key="4">
    <source>
        <dbReference type="ARBA" id="ARBA00022723"/>
    </source>
</evidence>
<dbReference type="InterPro" id="IPR004014">
    <property type="entry name" value="ATPase_P-typ_cation-transptr_N"/>
</dbReference>
<dbReference type="Gene3D" id="1.20.1110.10">
    <property type="entry name" value="Calcium-transporting ATPase, transmembrane domain"/>
    <property type="match status" value="1"/>
</dbReference>
<dbReference type="NCBIfam" id="TIGR01494">
    <property type="entry name" value="ATPase_P-type"/>
    <property type="match status" value="1"/>
</dbReference>
<keyword evidence="6" id="KW-0067">ATP-binding</keyword>
<dbReference type="GO" id="GO:0015662">
    <property type="term" value="F:P-type ion transporter activity"/>
    <property type="evidence" value="ECO:0007669"/>
    <property type="project" value="UniProtKB-ARBA"/>
</dbReference>
<dbReference type="GO" id="GO:0046873">
    <property type="term" value="F:metal ion transmembrane transporter activity"/>
    <property type="evidence" value="ECO:0007669"/>
    <property type="project" value="UniProtKB-ARBA"/>
</dbReference>
<evidence type="ECO:0000256" key="8">
    <source>
        <dbReference type="ARBA" id="ARBA00022989"/>
    </source>
</evidence>
<dbReference type="Pfam" id="PF00122">
    <property type="entry name" value="E1-E2_ATPase"/>
    <property type="match status" value="1"/>
</dbReference>
<dbReference type="GO" id="GO:0046872">
    <property type="term" value="F:metal ion binding"/>
    <property type="evidence" value="ECO:0007669"/>
    <property type="project" value="UniProtKB-KW"/>
</dbReference>
<dbReference type="SUPFAM" id="SSF81665">
    <property type="entry name" value="Calcium ATPase, transmembrane domain M"/>
    <property type="match status" value="1"/>
</dbReference>
<evidence type="ECO:0000256" key="3">
    <source>
        <dbReference type="ARBA" id="ARBA00022692"/>
    </source>
</evidence>
<dbReference type="InterPro" id="IPR001757">
    <property type="entry name" value="P_typ_ATPase"/>
</dbReference>
<keyword evidence="7" id="KW-1278">Translocase</keyword>
<feature type="transmembrane region" description="Helical" evidence="10">
    <location>
        <begin position="93"/>
        <end position="112"/>
    </location>
</feature>
<evidence type="ECO:0000256" key="6">
    <source>
        <dbReference type="ARBA" id="ARBA00022840"/>
    </source>
</evidence>
<keyword evidence="2" id="KW-1003">Cell membrane</keyword>
<feature type="transmembrane region" description="Helical" evidence="10">
    <location>
        <begin position="262"/>
        <end position="295"/>
    </location>
</feature>
<dbReference type="InterPro" id="IPR059000">
    <property type="entry name" value="ATPase_P-type_domA"/>
</dbReference>
<dbReference type="InterPro" id="IPR023298">
    <property type="entry name" value="ATPase_P-typ_TM_dom_sf"/>
</dbReference>
<sequence length="299" mass="32842">MVILLVIKTKSRIIWANQIGTLTTTIGQRIGLRQKEAEARLLKYGANEIQVGKKISPFRIFAEQFKSLLVIILIMAAIVSYVIGIFPGQEPRVVDSLLILLIVLANGIFGFLQNYKAEKSIEALRRLVAPRAKVIRDGLVQEIASRNLVKGDIVLIEEGDEVPADVRLIESKNLAVDESSLTGESESVEKEAKILKEDIPLVERRNLLFMTTVVSRGKGRAVVVETGMNTEVGKIAEEIRESKERPTSFQLELNTLGKKITYAVIGIIALILPVQFLIGAADFATIFLTAIALAVASIP</sequence>
<comment type="caution">
    <text evidence="12">The sequence shown here is derived from an EMBL/GenBank/DDBJ whole genome shotgun (WGS) entry which is preliminary data.</text>
</comment>
<dbReference type="SUPFAM" id="SSF81653">
    <property type="entry name" value="Calcium ATPase, transduction domain A"/>
    <property type="match status" value="1"/>
</dbReference>
<dbReference type="EMBL" id="BARW01002667">
    <property type="protein sequence ID" value="GAI59300.1"/>
    <property type="molecule type" value="Genomic_DNA"/>
</dbReference>
<evidence type="ECO:0000256" key="5">
    <source>
        <dbReference type="ARBA" id="ARBA00022741"/>
    </source>
</evidence>
<keyword evidence="4" id="KW-0479">Metal-binding</keyword>
<evidence type="ECO:0000256" key="10">
    <source>
        <dbReference type="SAM" id="Phobius"/>
    </source>
</evidence>
<dbReference type="GO" id="GO:0019829">
    <property type="term" value="F:ATPase-coupled monoatomic cation transmembrane transporter activity"/>
    <property type="evidence" value="ECO:0007669"/>
    <property type="project" value="UniProtKB-ARBA"/>
</dbReference>
<proteinExistence type="predicted"/>
<evidence type="ECO:0000256" key="1">
    <source>
        <dbReference type="ARBA" id="ARBA00004651"/>
    </source>
</evidence>
<dbReference type="AlphaFoldDB" id="X1R820"/>
<evidence type="ECO:0000256" key="2">
    <source>
        <dbReference type="ARBA" id="ARBA00022475"/>
    </source>
</evidence>
<evidence type="ECO:0000256" key="9">
    <source>
        <dbReference type="ARBA" id="ARBA00023136"/>
    </source>
</evidence>
<evidence type="ECO:0000313" key="12">
    <source>
        <dbReference type="EMBL" id="GAI59300.1"/>
    </source>
</evidence>
<keyword evidence="3 10" id="KW-0812">Transmembrane</keyword>
<evidence type="ECO:0000259" key="11">
    <source>
        <dbReference type="SMART" id="SM00831"/>
    </source>
</evidence>
<keyword evidence="5" id="KW-0547">Nucleotide-binding</keyword>
<dbReference type="Gene3D" id="2.70.150.10">
    <property type="entry name" value="Calcium-transporting ATPase, cytoplasmic transduction domain A"/>
    <property type="match status" value="1"/>
</dbReference>
<protein>
    <recommendedName>
        <fullName evidence="11">Cation-transporting P-type ATPase N-terminal domain-containing protein</fullName>
    </recommendedName>
</protein>
<dbReference type="GO" id="GO:0005524">
    <property type="term" value="F:ATP binding"/>
    <property type="evidence" value="ECO:0007669"/>
    <property type="project" value="UniProtKB-KW"/>
</dbReference>
<dbReference type="FunFam" id="2.70.150.10:FF:000016">
    <property type="entry name" value="Calcium-transporting P-type ATPase putative"/>
    <property type="match status" value="1"/>
</dbReference>
<reference evidence="12" key="1">
    <citation type="journal article" date="2014" name="Front. Microbiol.">
        <title>High frequency of phylogenetically diverse reductive dehalogenase-homologous genes in deep subseafloor sedimentary metagenomes.</title>
        <authorList>
            <person name="Kawai M."/>
            <person name="Futagami T."/>
            <person name="Toyoda A."/>
            <person name="Takaki Y."/>
            <person name="Nishi S."/>
            <person name="Hori S."/>
            <person name="Arai W."/>
            <person name="Tsubouchi T."/>
            <person name="Morono Y."/>
            <person name="Uchiyama I."/>
            <person name="Ito T."/>
            <person name="Fujiyama A."/>
            <person name="Inagaki F."/>
            <person name="Takami H."/>
        </authorList>
    </citation>
    <scope>NUCLEOTIDE SEQUENCE</scope>
    <source>
        <strain evidence="12">Expedition CK06-06</strain>
    </source>
</reference>
<dbReference type="InterPro" id="IPR008250">
    <property type="entry name" value="ATPase_P-typ_transduc_dom_A_sf"/>
</dbReference>
<comment type="subcellular location">
    <subcellularLocation>
        <location evidence="1">Cell membrane</location>
        <topology evidence="1">Multi-pass membrane protein</topology>
    </subcellularLocation>
</comment>
<organism evidence="12">
    <name type="scientific">marine sediment metagenome</name>
    <dbReference type="NCBI Taxonomy" id="412755"/>
    <lineage>
        <taxon>unclassified sequences</taxon>
        <taxon>metagenomes</taxon>
        <taxon>ecological metagenomes</taxon>
    </lineage>
</organism>
<keyword evidence="8 10" id="KW-1133">Transmembrane helix</keyword>
<gene>
    <name evidence="12" type="ORF">S12H4_07285</name>
</gene>
<dbReference type="PANTHER" id="PTHR42861">
    <property type="entry name" value="CALCIUM-TRANSPORTING ATPASE"/>
    <property type="match status" value="1"/>
</dbReference>
<dbReference type="GO" id="GO:0098662">
    <property type="term" value="P:inorganic cation transmembrane transport"/>
    <property type="evidence" value="ECO:0007669"/>
    <property type="project" value="UniProtKB-ARBA"/>
</dbReference>
<feature type="transmembrane region" description="Helical" evidence="10">
    <location>
        <begin position="68"/>
        <end position="87"/>
    </location>
</feature>
<name>X1R820_9ZZZZ</name>
<keyword evidence="9 10" id="KW-0472">Membrane</keyword>
<dbReference type="SMART" id="SM00831">
    <property type="entry name" value="Cation_ATPase_N"/>
    <property type="match status" value="1"/>
</dbReference>
<feature type="domain" description="Cation-transporting P-type ATPase N-terminal" evidence="11">
    <location>
        <begin position="14"/>
        <end position="85"/>
    </location>
</feature>
<accession>X1R820</accession>
<dbReference type="GO" id="GO:0005886">
    <property type="term" value="C:plasma membrane"/>
    <property type="evidence" value="ECO:0007669"/>
    <property type="project" value="UniProtKB-SubCell"/>
</dbReference>
<dbReference type="Pfam" id="PF00690">
    <property type="entry name" value="Cation_ATPase_N"/>
    <property type="match status" value="1"/>
</dbReference>